<dbReference type="Pfam" id="PF25041">
    <property type="entry name" value="UFL1_C"/>
    <property type="match status" value="1"/>
</dbReference>
<dbReference type="InterPro" id="IPR056579">
    <property type="entry name" value="Ufl1_N"/>
</dbReference>
<dbReference type="GO" id="GO:0016874">
    <property type="term" value="F:ligase activity"/>
    <property type="evidence" value="ECO:0007669"/>
    <property type="project" value="UniProtKB-KW"/>
</dbReference>
<evidence type="ECO:0000259" key="7">
    <source>
        <dbReference type="Pfam" id="PF23659"/>
    </source>
</evidence>
<dbReference type="AlphaFoldDB" id="A0A4D6NJ81"/>
<proteinExistence type="inferred from homology"/>
<dbReference type="InterPro" id="IPR056761">
    <property type="entry name" value="Ufl1-like_C"/>
</dbReference>
<keyword evidence="2" id="KW-0808">Transferase</keyword>
<reference evidence="9 10" key="1">
    <citation type="submission" date="2019-04" db="EMBL/GenBank/DDBJ databases">
        <title>An improved genome assembly and genetic linkage map for asparagus bean, Vigna unguiculata ssp. sesquipedialis.</title>
        <authorList>
            <person name="Xia Q."/>
            <person name="Zhang R."/>
            <person name="Dong Y."/>
        </authorList>
    </citation>
    <scope>NUCLEOTIDE SEQUENCE [LARGE SCALE GENOMIC DNA]</scope>
    <source>
        <tissue evidence="9">Leaf</tissue>
    </source>
</reference>
<dbReference type="Proteomes" id="UP000501690">
    <property type="component" value="Linkage Group LG10"/>
</dbReference>
<protein>
    <submittedName>
        <fullName evidence="9">E3 UFM1-protein ligase 1</fullName>
    </submittedName>
</protein>
<feature type="domain" description="E3 UFM1-protein ligase 1-like" evidence="7">
    <location>
        <begin position="686"/>
        <end position="816"/>
    </location>
</feature>
<dbReference type="GO" id="GO:0034976">
    <property type="term" value="P:response to endoplasmic reticulum stress"/>
    <property type="evidence" value="ECO:0007669"/>
    <property type="project" value="TreeGrafter"/>
</dbReference>
<dbReference type="InterPro" id="IPR056580">
    <property type="entry name" value="Ufl1_dom"/>
</dbReference>
<evidence type="ECO:0000256" key="4">
    <source>
        <dbReference type="SAM" id="Coils"/>
    </source>
</evidence>
<dbReference type="PANTHER" id="PTHR31057">
    <property type="entry name" value="E3 UFM1-PROTEIN LIGASE 1"/>
    <property type="match status" value="1"/>
</dbReference>
<feature type="domain" description="E3 UFM1-protein ligase-like C-terminal" evidence="8">
    <location>
        <begin position="821"/>
        <end position="934"/>
    </location>
</feature>
<evidence type="ECO:0000256" key="5">
    <source>
        <dbReference type="SAM" id="MobiDB-lite"/>
    </source>
</evidence>
<gene>
    <name evidence="9" type="ORF">DEO72_LG10g3927</name>
</gene>
<organism evidence="9 10">
    <name type="scientific">Vigna unguiculata</name>
    <name type="common">Cowpea</name>
    <dbReference type="NCBI Taxonomy" id="3917"/>
    <lineage>
        <taxon>Eukaryota</taxon>
        <taxon>Viridiplantae</taxon>
        <taxon>Streptophyta</taxon>
        <taxon>Embryophyta</taxon>
        <taxon>Tracheophyta</taxon>
        <taxon>Spermatophyta</taxon>
        <taxon>Magnoliopsida</taxon>
        <taxon>eudicotyledons</taxon>
        <taxon>Gunneridae</taxon>
        <taxon>Pentapetalae</taxon>
        <taxon>rosids</taxon>
        <taxon>fabids</taxon>
        <taxon>Fabales</taxon>
        <taxon>Fabaceae</taxon>
        <taxon>Papilionoideae</taxon>
        <taxon>50 kb inversion clade</taxon>
        <taxon>NPAAA clade</taxon>
        <taxon>indigoferoid/millettioid clade</taxon>
        <taxon>Phaseoleae</taxon>
        <taxon>Vigna</taxon>
    </lineage>
</organism>
<feature type="coiled-coil region" evidence="4">
    <location>
        <begin position="672"/>
        <end position="706"/>
    </location>
</feature>
<feature type="compositionally biased region" description="Basic and acidic residues" evidence="5">
    <location>
        <begin position="608"/>
        <end position="617"/>
    </location>
</feature>
<keyword evidence="3" id="KW-0833">Ubl conjugation pathway</keyword>
<evidence type="ECO:0000313" key="9">
    <source>
        <dbReference type="EMBL" id="QCE12679.1"/>
    </source>
</evidence>
<dbReference type="Pfam" id="PF25870">
    <property type="entry name" value="WHD_UFL1_5th"/>
    <property type="match status" value="1"/>
</dbReference>
<keyword evidence="10" id="KW-1185">Reference proteome</keyword>
<dbReference type="GO" id="GO:0005789">
    <property type="term" value="C:endoplasmic reticulum membrane"/>
    <property type="evidence" value="ECO:0007669"/>
    <property type="project" value="TreeGrafter"/>
</dbReference>
<evidence type="ECO:0000259" key="8">
    <source>
        <dbReference type="Pfam" id="PF25041"/>
    </source>
</evidence>
<dbReference type="InterPro" id="IPR018611">
    <property type="entry name" value="Ufl1"/>
</dbReference>
<dbReference type="GO" id="GO:0061666">
    <property type="term" value="F:UFM1 ligase activity"/>
    <property type="evidence" value="ECO:0007669"/>
    <property type="project" value="InterPro"/>
</dbReference>
<dbReference type="PANTHER" id="PTHR31057:SF0">
    <property type="entry name" value="E3 UFM1-PROTEIN LIGASE 1"/>
    <property type="match status" value="1"/>
</dbReference>
<keyword evidence="4" id="KW-0175">Coiled coil</keyword>
<comment type="similarity">
    <text evidence="1">Belongs to the UFL1 family.</text>
</comment>
<dbReference type="Pfam" id="PF23659">
    <property type="entry name" value="UFL1"/>
    <property type="match status" value="1"/>
</dbReference>
<sequence>MCATMCGRRPNVGEDGGRVCGGCVGEEENEGEETGPTARSKIPDGCKESDSRFIGVCFGGVVVQGYVVKIGVCFGGAASGVWGAGLVTEPNFSRHYKYKPKNISVIFRRATEKRIRSVRENQTMDDELLELQRQFEFAQQAKSSIRLSERNVVELVQKLQQLQIIDFELLHTVTGKEYITLDQLRNEMVAEVKRLGRVSLIDLADSTGVDLYYVEKQAQSVVTAHQELMLTQGEIISSSYWDSVAEEINERLQECSQIALTEIAAQLNVGLDLVASVLEPRLGTIVKGRLEGGQLYTPAYVARVSAMVRGAVRGTTVPTNLTVVWSSLQQLLQEIDGSSGLAVEGSFFQSLFNGLVKEGEVLGSLRAGVHWTPAVFAVAQREFVESFFSQNSFITYEALHKLGIPQPIQFLQSRYPEGKPLVTTFVHQSMIEMLDAATEDAIDRGSWSDSLSLLPSSFTPQDASKMLSFCQSVQNVLKSNKAHIFGDFYVLSSSFIKDICDHVVKELETLDISRSAGITMPGNVKVPNEAKVGRESSRLNESNEMASDGGANRQADKGSKKKKGKATGNTVVNLSESGADNQEQTSTKSKRGQKRGKDTSAQTSDSKAGSRKELLKIKEEDLSPSEEWIMQKITALVSDFEEQGIDDPEIILRPLANQLRPTIISSWMEKKKALLTNNAEKMKHLLDNLQKKLDESFLNMQLYEKALELFEDDQSTSVVLHRHLLRTVAAPMVDLLLRNLDDHNKLKNGLDVQEAPNSEFVSLSPVDRTAISKSFPGALANKALAVVESLEGKSVETFMAAFRMVTEESGLPLKKLDKKLERTLLHSYRKELTSQVSAETDPVSLLAKVVSLLYIQVYHKALQAPGRAISVAISHLKDKVDESACKILTDYQTATVTLLTLVSASPGEDGDCASDRILSTRELLESQMQDLKSLVLSTTQSS</sequence>
<feature type="domain" description="E3 UFM1-protein ligase 1-like N-terminal" evidence="6">
    <location>
        <begin position="127"/>
        <end position="411"/>
    </location>
</feature>
<dbReference type="Pfam" id="PF09743">
    <property type="entry name" value="E3_UFM1_ligase"/>
    <property type="match status" value="1"/>
</dbReference>
<feature type="compositionally biased region" description="Polar residues" evidence="5">
    <location>
        <begin position="567"/>
        <end position="587"/>
    </location>
</feature>
<evidence type="ECO:0000256" key="2">
    <source>
        <dbReference type="ARBA" id="ARBA00022679"/>
    </source>
</evidence>
<keyword evidence="9" id="KW-0436">Ligase</keyword>
<accession>A0A4D6NJ81</accession>
<feature type="region of interest" description="Disordered" evidence="5">
    <location>
        <begin position="518"/>
        <end position="617"/>
    </location>
</feature>
<evidence type="ECO:0000313" key="10">
    <source>
        <dbReference type="Proteomes" id="UP000501690"/>
    </source>
</evidence>
<evidence type="ECO:0000256" key="1">
    <source>
        <dbReference type="ARBA" id="ARBA00010789"/>
    </source>
</evidence>
<dbReference type="GO" id="GO:0032434">
    <property type="term" value="P:regulation of proteasomal ubiquitin-dependent protein catabolic process"/>
    <property type="evidence" value="ECO:0007669"/>
    <property type="project" value="TreeGrafter"/>
</dbReference>
<dbReference type="GO" id="GO:1990592">
    <property type="term" value="P:protein K69-linked ufmylation"/>
    <property type="evidence" value="ECO:0007669"/>
    <property type="project" value="TreeGrafter"/>
</dbReference>
<evidence type="ECO:0000259" key="6">
    <source>
        <dbReference type="Pfam" id="PF09743"/>
    </source>
</evidence>
<name>A0A4D6NJ81_VIGUN</name>
<dbReference type="EMBL" id="CP039354">
    <property type="protein sequence ID" value="QCE12679.1"/>
    <property type="molecule type" value="Genomic_DNA"/>
</dbReference>
<evidence type="ECO:0000256" key="3">
    <source>
        <dbReference type="ARBA" id="ARBA00022786"/>
    </source>
</evidence>